<dbReference type="RefSeq" id="XP_022460901.1">
    <property type="nucleotide sequence ID" value="XM_022606028.1"/>
</dbReference>
<name>W6MU67_9ASCO</name>
<reference evidence="8" key="2">
    <citation type="submission" date="2014-02" db="EMBL/GenBank/DDBJ databases">
        <title>Complete DNA sequence of /Kuraishia capsulata/ illustrates novel genomic features among budding yeasts (/Saccharomycotina/).</title>
        <authorList>
            <person name="Morales L."/>
            <person name="Noel B."/>
            <person name="Porcel B."/>
            <person name="Marcet-Houben M."/>
            <person name="Hullo M-F."/>
            <person name="Sacerdot C."/>
            <person name="Tekaia F."/>
            <person name="Leh-Louis V."/>
            <person name="Despons L."/>
            <person name="Khanna V."/>
            <person name="Aury J-M."/>
            <person name="Barbe V."/>
            <person name="Couloux A."/>
            <person name="Labadie K."/>
            <person name="Pelletier E."/>
            <person name="Souciet J-L."/>
            <person name="Boekhout T."/>
            <person name="Gabaldon T."/>
            <person name="Wincker P."/>
            <person name="Dujon B."/>
        </authorList>
    </citation>
    <scope>NUCLEOTIDE SEQUENCE</scope>
    <source>
        <strain evidence="8">CBS 1993</strain>
    </source>
</reference>
<dbReference type="InterPro" id="IPR020568">
    <property type="entry name" value="Ribosomal_Su5_D2-typ_SF"/>
</dbReference>
<dbReference type="HOGENOM" id="CLU_036531_0_0_1"/>
<dbReference type="STRING" id="1382522.W6MU67"/>
<dbReference type="NCBIfam" id="NF001099">
    <property type="entry name" value="PRK00132.1"/>
    <property type="match status" value="1"/>
</dbReference>
<evidence type="ECO:0000256" key="4">
    <source>
        <dbReference type="ARBA" id="ARBA00039318"/>
    </source>
</evidence>
<dbReference type="PANTHER" id="PTHR21569">
    <property type="entry name" value="RIBOSOMAL PROTEIN S9"/>
    <property type="match status" value="1"/>
</dbReference>
<dbReference type="GO" id="GO:0005763">
    <property type="term" value="C:mitochondrial small ribosomal subunit"/>
    <property type="evidence" value="ECO:0007669"/>
    <property type="project" value="EnsemblFungi"/>
</dbReference>
<keyword evidence="3 6" id="KW-0687">Ribonucleoprotein</keyword>
<gene>
    <name evidence="8" type="ORF">KUCA_T00004897001</name>
</gene>
<protein>
    <recommendedName>
        <fullName evidence="4">Small ribosomal subunit protein uS9m</fullName>
    </recommendedName>
    <alternativeName>
        <fullName evidence="5">37S ribosomal protein S9, mitochondrial</fullName>
    </alternativeName>
</protein>
<reference evidence="8" key="1">
    <citation type="submission" date="2013-12" db="EMBL/GenBank/DDBJ databases">
        <authorList>
            <person name="Genoscope - CEA"/>
        </authorList>
    </citation>
    <scope>NUCLEOTIDE SEQUENCE</scope>
    <source>
        <strain evidence="8">CBS 1993</strain>
    </source>
</reference>
<evidence type="ECO:0000256" key="1">
    <source>
        <dbReference type="ARBA" id="ARBA00005251"/>
    </source>
</evidence>
<evidence type="ECO:0000313" key="9">
    <source>
        <dbReference type="Proteomes" id="UP000019384"/>
    </source>
</evidence>
<sequence length="295" mass="33494">MNRLAWVTSRLFSTTARVSAISRRRAYNTPKVLHSLPQYQPSLGAFQIPELERTRIVPQSPNYYSGNPMHEEFVEKLNVLLRKYISLPFDMASSSKSEWLTYEQYLSIVDQSGTLSLLQHDKLVRQLIRLAAIDPQLQSGELLKAIEPFRRKKDDSKVVPLQKELDHFGRSVTVGRRKTASAKCYLVEGEGKIIINGRPLNEYFPKVNDRSKVLHPLKVVESEGKYNIFVKVRGGGVTGQADATALGIARGIIVHNPLLKKRLRAGDCLTRDSRHVERKKPGKVKARKSPTWVKR</sequence>
<keyword evidence="9" id="KW-1185">Reference proteome</keyword>
<feature type="compositionally biased region" description="Basic residues" evidence="7">
    <location>
        <begin position="276"/>
        <end position="295"/>
    </location>
</feature>
<dbReference type="InterPro" id="IPR023035">
    <property type="entry name" value="Ribosomal_uS9_bac/plastid"/>
</dbReference>
<evidence type="ECO:0000256" key="7">
    <source>
        <dbReference type="SAM" id="MobiDB-lite"/>
    </source>
</evidence>
<evidence type="ECO:0000256" key="2">
    <source>
        <dbReference type="ARBA" id="ARBA00022980"/>
    </source>
</evidence>
<feature type="region of interest" description="Disordered" evidence="7">
    <location>
        <begin position="274"/>
        <end position="295"/>
    </location>
</feature>
<dbReference type="PROSITE" id="PS00360">
    <property type="entry name" value="RIBOSOMAL_S9"/>
    <property type="match status" value="1"/>
</dbReference>
<dbReference type="EMBL" id="HG793130">
    <property type="protein sequence ID" value="CDK28912.1"/>
    <property type="molecule type" value="Genomic_DNA"/>
</dbReference>
<dbReference type="AlphaFoldDB" id="W6MU67"/>
<dbReference type="InterPro" id="IPR020574">
    <property type="entry name" value="Ribosomal_uS9_CS"/>
</dbReference>
<dbReference type="InterPro" id="IPR014721">
    <property type="entry name" value="Ribsml_uS5_D2-typ_fold_subgr"/>
</dbReference>
<dbReference type="GeneID" id="34522289"/>
<accession>W6MU67</accession>
<dbReference type="InterPro" id="IPR000754">
    <property type="entry name" value="Ribosomal_uS9"/>
</dbReference>
<dbReference type="Gene3D" id="3.30.230.10">
    <property type="match status" value="1"/>
</dbReference>
<evidence type="ECO:0000313" key="8">
    <source>
        <dbReference type="EMBL" id="CDK28912.1"/>
    </source>
</evidence>
<evidence type="ECO:0000256" key="3">
    <source>
        <dbReference type="ARBA" id="ARBA00023274"/>
    </source>
</evidence>
<comment type="similarity">
    <text evidence="1 6">Belongs to the universal ribosomal protein uS9 family.</text>
</comment>
<dbReference type="GO" id="GO:0006412">
    <property type="term" value="P:translation"/>
    <property type="evidence" value="ECO:0007669"/>
    <property type="project" value="InterPro"/>
</dbReference>
<dbReference type="GO" id="GO:0003723">
    <property type="term" value="F:RNA binding"/>
    <property type="evidence" value="ECO:0007669"/>
    <property type="project" value="TreeGrafter"/>
</dbReference>
<evidence type="ECO:0000256" key="5">
    <source>
        <dbReference type="ARBA" id="ARBA00042623"/>
    </source>
</evidence>
<organism evidence="8 9">
    <name type="scientific">Kuraishia capsulata CBS 1993</name>
    <dbReference type="NCBI Taxonomy" id="1382522"/>
    <lineage>
        <taxon>Eukaryota</taxon>
        <taxon>Fungi</taxon>
        <taxon>Dikarya</taxon>
        <taxon>Ascomycota</taxon>
        <taxon>Saccharomycotina</taxon>
        <taxon>Pichiomycetes</taxon>
        <taxon>Pichiales</taxon>
        <taxon>Pichiaceae</taxon>
        <taxon>Kuraishia</taxon>
    </lineage>
</organism>
<dbReference type="GO" id="GO:0003735">
    <property type="term" value="F:structural constituent of ribosome"/>
    <property type="evidence" value="ECO:0007669"/>
    <property type="project" value="EnsemblFungi"/>
</dbReference>
<keyword evidence="2 6" id="KW-0689">Ribosomal protein</keyword>
<evidence type="ECO:0000256" key="6">
    <source>
        <dbReference type="RuleBase" id="RU003815"/>
    </source>
</evidence>
<dbReference type="SUPFAM" id="SSF54211">
    <property type="entry name" value="Ribosomal protein S5 domain 2-like"/>
    <property type="match status" value="1"/>
</dbReference>
<dbReference type="Proteomes" id="UP000019384">
    <property type="component" value="Unassembled WGS sequence"/>
</dbReference>
<dbReference type="Pfam" id="PF00380">
    <property type="entry name" value="Ribosomal_S9"/>
    <property type="match status" value="1"/>
</dbReference>
<dbReference type="OrthoDB" id="10254627at2759"/>
<proteinExistence type="inferred from homology"/>
<dbReference type="FunFam" id="3.30.230.10:FF:000001">
    <property type="entry name" value="30S ribosomal protein S9"/>
    <property type="match status" value="1"/>
</dbReference>
<dbReference type="PANTHER" id="PTHR21569:SF1">
    <property type="entry name" value="SMALL RIBOSOMAL SUBUNIT PROTEIN US9M"/>
    <property type="match status" value="1"/>
</dbReference>